<accession>A0A0P6VZ60</accession>
<feature type="domain" description="Hydantoinase A/oxoprolinase" evidence="1">
    <location>
        <begin position="211"/>
        <end position="510"/>
    </location>
</feature>
<dbReference type="Pfam" id="PF05378">
    <property type="entry name" value="Hydant_A_N"/>
    <property type="match status" value="1"/>
</dbReference>
<dbReference type="PANTHER" id="PTHR11365">
    <property type="entry name" value="5-OXOPROLINASE RELATED"/>
    <property type="match status" value="1"/>
</dbReference>
<dbReference type="EMBL" id="LJYW01000001">
    <property type="protein sequence ID" value="KPL52005.1"/>
    <property type="molecule type" value="Genomic_DNA"/>
</dbReference>
<feature type="domain" description="Hydantoinase/oxoprolinase N-terminal" evidence="2">
    <location>
        <begin position="12"/>
        <end position="189"/>
    </location>
</feature>
<evidence type="ECO:0000259" key="1">
    <source>
        <dbReference type="Pfam" id="PF01968"/>
    </source>
</evidence>
<evidence type="ECO:0000259" key="2">
    <source>
        <dbReference type="Pfam" id="PF05378"/>
    </source>
</evidence>
<sequence length="701" mass="74118">MSQSPPDDHRYRIGIDIGGTFTDVVVARDDGLIETRKVPSTPDDYSRGIAEALARLIDDLATTPDRIAGIVHATTVATNAILEFKGARTGLLTTAGFRDVLEMRRLRIPVLYDLQYDKPKPLVPRHLRLEVPERMAADGSVRVALDRAAVAAAGERFRAEGVEAVAVSFLHAHTNPAHEIEAEAILREVLGAGVYLCRGSEILPEIREYERTSTVVVNAYIGPVVHNYAAALTARLASIGIHCPIEMMHSGGGIMRLESAVRRAASLVESGPAAGVVACARLGTRNAESLISFDMGGTTAKAALIEDGEPARTTEYEVGAGINLSSKLVKGGGYPIKMPFIDVSEIGAGGGSLVRLDRMNQVTVGPQSAGAYPGPVCYGLGGREATLTDAFVTLGYINDVALAGGSFPIHAEAGRAALADQIARPLGLDLVRTARGVLTLAVTTMTRAVKAVSTYRGRDPRQATLVAFGGNGPVVATEVARALGIRRVIVPRGAGVFSALGLLRSDVEQEFVRPSGRRPGEMDAAGLADLFATLAADAERQLRAEGYDLAGAVIRRFADLRYVGQAYELTVPAESLDLADLAELFHQEHERTYGHRSMKDQVHLVNARLMVRLPLRAAPGWFAAPGAVARADRRIAFADPGGGAGASDPATVAVIGRSDLDEAPRAGPFVVEDYDCTCVVAPGQSARLDAVGNIEIALEAA</sequence>
<dbReference type="GO" id="GO:0017168">
    <property type="term" value="F:5-oxoprolinase (ATP-hydrolyzing) activity"/>
    <property type="evidence" value="ECO:0007669"/>
    <property type="project" value="TreeGrafter"/>
</dbReference>
<dbReference type="InterPro" id="IPR008040">
    <property type="entry name" value="Hydant_A_N"/>
</dbReference>
<dbReference type="InterPro" id="IPR002821">
    <property type="entry name" value="Hydantoinase_A"/>
</dbReference>
<dbReference type="Gene3D" id="3.30.420.40">
    <property type="match status" value="1"/>
</dbReference>
<organism evidence="3 4">
    <name type="scientific">Prosthecodimorpha hirschii</name>
    <dbReference type="NCBI Taxonomy" id="665126"/>
    <lineage>
        <taxon>Bacteria</taxon>
        <taxon>Pseudomonadati</taxon>
        <taxon>Pseudomonadota</taxon>
        <taxon>Alphaproteobacteria</taxon>
        <taxon>Hyphomicrobiales</taxon>
        <taxon>Ancalomicrobiaceae</taxon>
        <taxon>Prosthecodimorpha</taxon>
    </lineage>
</organism>
<dbReference type="GO" id="GO:0005829">
    <property type="term" value="C:cytosol"/>
    <property type="evidence" value="ECO:0007669"/>
    <property type="project" value="TreeGrafter"/>
</dbReference>
<evidence type="ECO:0000313" key="4">
    <source>
        <dbReference type="Proteomes" id="UP000048984"/>
    </source>
</evidence>
<dbReference type="InterPro" id="IPR045079">
    <property type="entry name" value="Oxoprolinase-like"/>
</dbReference>
<dbReference type="STRING" id="665126.ABB55_06995"/>
<evidence type="ECO:0000313" key="3">
    <source>
        <dbReference type="EMBL" id="KPL52005.1"/>
    </source>
</evidence>
<dbReference type="RefSeq" id="WP_054358168.1">
    <property type="nucleotide sequence ID" value="NZ_LJYW01000001.1"/>
</dbReference>
<dbReference type="SUPFAM" id="SSF53067">
    <property type="entry name" value="Actin-like ATPase domain"/>
    <property type="match status" value="1"/>
</dbReference>
<proteinExistence type="predicted"/>
<comment type="caution">
    <text evidence="3">The sequence shown here is derived from an EMBL/GenBank/DDBJ whole genome shotgun (WGS) entry which is preliminary data.</text>
</comment>
<name>A0A0P6VZ60_9HYPH</name>
<evidence type="ECO:0008006" key="5">
    <source>
        <dbReference type="Google" id="ProtNLM"/>
    </source>
</evidence>
<reference evidence="3 4" key="2">
    <citation type="submission" date="2015-10" db="EMBL/GenBank/DDBJ databases">
        <title>Draft Genome Sequence of Prosthecomicrobium hirschii ATCC 27832.</title>
        <authorList>
            <person name="Daniel J."/>
            <person name="Givan S.A."/>
            <person name="Brun Y.V."/>
            <person name="Brown P.J."/>
        </authorList>
    </citation>
    <scope>NUCLEOTIDE SEQUENCE [LARGE SCALE GENOMIC DNA]</scope>
    <source>
        <strain evidence="3 4">16</strain>
    </source>
</reference>
<protein>
    <recommendedName>
        <fullName evidence="5">Hydantoinase</fullName>
    </recommendedName>
</protein>
<reference evidence="3 4" key="1">
    <citation type="submission" date="2015-09" db="EMBL/GenBank/DDBJ databases">
        <authorList>
            <person name="Jackson K.R."/>
            <person name="Lunt B.L."/>
            <person name="Fisher J.N.B."/>
            <person name="Gardner A.V."/>
            <person name="Bailey M.E."/>
            <person name="Deus L.M."/>
            <person name="Earl A.S."/>
            <person name="Gibby P.D."/>
            <person name="Hartmann K.A."/>
            <person name="Liu J.E."/>
            <person name="Manci A.M."/>
            <person name="Nielsen D.A."/>
            <person name="Solomon M.B."/>
            <person name="Breakwell D.P."/>
            <person name="Burnett S.H."/>
            <person name="Grose J.H."/>
        </authorList>
    </citation>
    <scope>NUCLEOTIDE SEQUENCE [LARGE SCALE GENOMIC DNA]</scope>
    <source>
        <strain evidence="3 4">16</strain>
    </source>
</reference>
<dbReference type="AlphaFoldDB" id="A0A0P6VZ60"/>
<dbReference type="Pfam" id="PF01968">
    <property type="entry name" value="Hydantoinase_A"/>
    <property type="match status" value="1"/>
</dbReference>
<dbReference type="GO" id="GO:0006749">
    <property type="term" value="P:glutathione metabolic process"/>
    <property type="evidence" value="ECO:0007669"/>
    <property type="project" value="TreeGrafter"/>
</dbReference>
<dbReference type="PANTHER" id="PTHR11365:SF23">
    <property type="entry name" value="HYPOTHETICAL 5-OXOPROLINASE (EUROFUNG)-RELATED"/>
    <property type="match status" value="1"/>
</dbReference>
<dbReference type="InterPro" id="IPR043129">
    <property type="entry name" value="ATPase_NBD"/>
</dbReference>
<dbReference type="Proteomes" id="UP000048984">
    <property type="component" value="Unassembled WGS sequence"/>
</dbReference>
<gene>
    <name evidence="3" type="ORF">ABB55_06995</name>
</gene>
<keyword evidence="4" id="KW-1185">Reference proteome</keyword>